<keyword evidence="4" id="KW-1185">Reference proteome</keyword>
<dbReference type="STRING" id="93625.A0A409XWL5"/>
<organism evidence="3 4">
    <name type="scientific">Psilocybe cyanescens</name>
    <dbReference type="NCBI Taxonomy" id="93625"/>
    <lineage>
        <taxon>Eukaryota</taxon>
        <taxon>Fungi</taxon>
        <taxon>Dikarya</taxon>
        <taxon>Basidiomycota</taxon>
        <taxon>Agaricomycotina</taxon>
        <taxon>Agaricomycetes</taxon>
        <taxon>Agaricomycetidae</taxon>
        <taxon>Agaricales</taxon>
        <taxon>Agaricineae</taxon>
        <taxon>Strophariaceae</taxon>
        <taxon>Psilocybe</taxon>
    </lineage>
</organism>
<feature type="transmembrane region" description="Helical" evidence="2">
    <location>
        <begin position="383"/>
        <end position="406"/>
    </location>
</feature>
<reference evidence="3 4" key="1">
    <citation type="journal article" date="2018" name="Evol. Lett.">
        <title>Horizontal gene cluster transfer increased hallucinogenic mushroom diversity.</title>
        <authorList>
            <person name="Reynolds H.T."/>
            <person name="Vijayakumar V."/>
            <person name="Gluck-Thaler E."/>
            <person name="Korotkin H.B."/>
            <person name="Matheny P.B."/>
            <person name="Slot J.C."/>
        </authorList>
    </citation>
    <scope>NUCLEOTIDE SEQUENCE [LARGE SCALE GENOMIC DNA]</scope>
    <source>
        <strain evidence="3 4">2631</strain>
    </source>
</reference>
<dbReference type="Proteomes" id="UP000283269">
    <property type="component" value="Unassembled WGS sequence"/>
</dbReference>
<evidence type="ECO:0000313" key="3">
    <source>
        <dbReference type="EMBL" id="PPQ95136.1"/>
    </source>
</evidence>
<feature type="transmembrane region" description="Helical" evidence="2">
    <location>
        <begin position="77"/>
        <end position="96"/>
    </location>
</feature>
<evidence type="ECO:0000256" key="1">
    <source>
        <dbReference type="SAM" id="MobiDB-lite"/>
    </source>
</evidence>
<feature type="region of interest" description="Disordered" evidence="1">
    <location>
        <begin position="264"/>
        <end position="287"/>
    </location>
</feature>
<keyword evidence="2" id="KW-1133">Transmembrane helix</keyword>
<dbReference type="InParanoid" id="A0A409XWL5"/>
<dbReference type="AlphaFoldDB" id="A0A409XWL5"/>
<dbReference type="PANTHER" id="PTHR35043:SF7">
    <property type="entry name" value="TRANSCRIPTION FACTOR DOMAIN-CONTAINING PROTEIN"/>
    <property type="match status" value="1"/>
</dbReference>
<keyword evidence="2" id="KW-0472">Membrane</keyword>
<dbReference type="PANTHER" id="PTHR35043">
    <property type="entry name" value="TRANSCRIPTION FACTOR DOMAIN-CONTAINING PROTEIN"/>
    <property type="match status" value="1"/>
</dbReference>
<name>A0A409XWL5_PSICY</name>
<feature type="transmembrane region" description="Helical" evidence="2">
    <location>
        <begin position="465"/>
        <end position="487"/>
    </location>
</feature>
<evidence type="ECO:0000313" key="4">
    <source>
        <dbReference type="Proteomes" id="UP000283269"/>
    </source>
</evidence>
<gene>
    <name evidence="3" type="ORF">CVT25_010635</name>
</gene>
<comment type="caution">
    <text evidence="3">The sequence shown here is derived from an EMBL/GenBank/DDBJ whole genome shotgun (WGS) entry which is preliminary data.</text>
</comment>
<evidence type="ECO:0000256" key="2">
    <source>
        <dbReference type="SAM" id="Phobius"/>
    </source>
</evidence>
<sequence>MALVTLCTAYAAHVHSYYPRDTLASTQFSDDSQFTDRSIWNIVWSCFATIFACTWISVHQNIPAPNDSAIRIFGRRLAIMFNLLIAPEMVIVWTTRQSLAASAIVKRHKAKGWTKTHAFFLIMGGFSLYQDGVLLRTLEAHEMEKLEEEGKIEWPAITEAEIKDKSKGDFFSKGVVVMQTTWFIIQCIVRGSKRMVLTELEVVTLAFAALTMIIYGLWGSKRMVLTELEVVTLAFAALTMIIYGLWWHKPLDVQVSVPIHLKKGCSADPDPKPEKEKRKATSPSVVLVGEDDDNLQTSLLEAVEGPETSADVDAVTHPQTSLLQSKTSVALDVDVEAQDTSERSQSVSPEPMLDPPVTRPYHDPSLSLPQQFRLYLRAKREELGLIGSIVYVFTIRPGVMFFGAFYDMMFCTTLEEKRYRVPTFYAPAVEDDSMSIVLAILVAIVFGGLHCIAWSFEFPTLIEKWAWRVSAVLVSGLPLSISFLSVLTASMGNKNADGNGDAKEYSSALVNVMDNALIVILSLSTFLYIAARGILLILPLVGLRALPAGAYIDLNWTAYLPHV</sequence>
<feature type="compositionally biased region" description="Basic and acidic residues" evidence="1">
    <location>
        <begin position="269"/>
        <end position="279"/>
    </location>
</feature>
<feature type="region of interest" description="Disordered" evidence="1">
    <location>
        <begin position="336"/>
        <end position="355"/>
    </location>
</feature>
<feature type="transmembrane region" description="Helical" evidence="2">
    <location>
        <begin position="38"/>
        <end position="56"/>
    </location>
</feature>
<protein>
    <submittedName>
        <fullName evidence="3">Uncharacterized protein</fullName>
    </submittedName>
</protein>
<proteinExistence type="predicted"/>
<feature type="transmembrane region" description="Helical" evidence="2">
    <location>
        <begin position="434"/>
        <end position="453"/>
    </location>
</feature>
<accession>A0A409XWL5</accession>
<dbReference type="OrthoDB" id="9451547at2759"/>
<dbReference type="EMBL" id="NHYD01000085">
    <property type="protein sequence ID" value="PPQ95136.1"/>
    <property type="molecule type" value="Genomic_DNA"/>
</dbReference>
<feature type="transmembrane region" description="Helical" evidence="2">
    <location>
        <begin position="200"/>
        <end position="218"/>
    </location>
</feature>
<keyword evidence="2" id="KW-0812">Transmembrane</keyword>
<feature type="transmembrane region" description="Helical" evidence="2">
    <location>
        <begin position="516"/>
        <end position="538"/>
    </location>
</feature>
<feature type="transmembrane region" description="Helical" evidence="2">
    <location>
        <begin position="230"/>
        <end position="247"/>
    </location>
</feature>